<evidence type="ECO:0000313" key="5">
    <source>
        <dbReference type="EMBL" id="KAK4478652.1"/>
    </source>
</evidence>
<reference evidence="5" key="2">
    <citation type="submission" date="2023-12" db="EMBL/GenBank/DDBJ databases">
        <authorList>
            <person name="Ostevik K."/>
            <person name="Alabady M."/>
            <person name="Zhang M."/>
            <person name="Rausher M."/>
        </authorList>
    </citation>
    <scope>NUCLEOTIDE SEQUENCE</scope>
    <source>
        <strain evidence="5">DNT005</strain>
        <tissue evidence="5">Whole leaf</tissue>
    </source>
</reference>
<reference evidence="5 7" key="1">
    <citation type="journal article" date="2023" name="bioRxiv">
        <title>Genome report: Whole genome sequence and annotation of Penstemon davidsonii.</title>
        <authorList>
            <person name="Ostevik K.L."/>
            <person name="Alabady M."/>
            <person name="Zhang M."/>
            <person name="Rausher M.D."/>
        </authorList>
    </citation>
    <scope>NUCLEOTIDE SEQUENCE [LARGE SCALE GENOMIC DNA]</scope>
    <source>
        <strain evidence="5">DNT005</strain>
        <tissue evidence="5">Whole leaf</tissue>
    </source>
</reference>
<dbReference type="Pfam" id="PF00201">
    <property type="entry name" value="UDPGT"/>
    <property type="match status" value="1"/>
</dbReference>
<dbReference type="EC" id="2.4.1.-" evidence="4"/>
<name>A0ABR0CP82_9LAMI</name>
<dbReference type="InterPro" id="IPR035595">
    <property type="entry name" value="UDP_glycos_trans_CS"/>
</dbReference>
<dbReference type="CDD" id="cd03784">
    <property type="entry name" value="GT1_Gtf-like"/>
    <property type="match status" value="1"/>
</dbReference>
<sequence>MAEKRNCQDLHLIIIPPPFQGHINPSIHLSLKLAAKGFIITFVNTHSTHNQITKSRKLDDVFAGARESGFDIRYATISDGFPLTFDRLLNREQFMEGRIHVLPAHVDELVGNLMGSDLPPTCLVVDTFSTWGCTIAKKYGLVYISLWTQPALVLSLFYHLDLLKENGHYGSNEGRYENMDNIDYVPGVGAIKPSDLISFLQETDTTKVIHRVIDKAFKDVKKADFIICNTVEELEPEPISVLKQKQPTYAVGPLFPSLFEQLLVEMNLWSESECSQWLDSKPRGSVLYASFGSYARINRKRIREIANGLMLSEVNFIWVLRPDIVSSEVTDFLPDGFRENVRNRGLVLPWCKQNAVLSHSAVGGFLTHCGWNSILESIWFGVPMICFPLMGDQMTNRKLVVDDWKIGINLCDGELVSSSEVAKKVKDFMSGVSFGDLKKEVEEIRLKLENALLSNGSSQTNFDKFVEDVKGKIGKHKITRNLQSSSSGPDTRNGSLQLLHCTLCCTDVYFMSVAFNALSSQLVPVDKLPDRLHSAGGSTLLMITSLITRLMASRLIQERTHLS</sequence>
<organism evidence="5 7">
    <name type="scientific">Penstemon davidsonii</name>
    <dbReference type="NCBI Taxonomy" id="160366"/>
    <lineage>
        <taxon>Eukaryota</taxon>
        <taxon>Viridiplantae</taxon>
        <taxon>Streptophyta</taxon>
        <taxon>Embryophyta</taxon>
        <taxon>Tracheophyta</taxon>
        <taxon>Spermatophyta</taxon>
        <taxon>Magnoliopsida</taxon>
        <taxon>eudicotyledons</taxon>
        <taxon>Gunneridae</taxon>
        <taxon>Pentapetalae</taxon>
        <taxon>asterids</taxon>
        <taxon>lamiids</taxon>
        <taxon>Lamiales</taxon>
        <taxon>Plantaginaceae</taxon>
        <taxon>Cheloneae</taxon>
        <taxon>Penstemon</taxon>
    </lineage>
</organism>
<evidence type="ECO:0000313" key="7">
    <source>
        <dbReference type="Proteomes" id="UP001291926"/>
    </source>
</evidence>
<evidence type="ECO:0000256" key="1">
    <source>
        <dbReference type="ARBA" id="ARBA00009995"/>
    </source>
</evidence>
<evidence type="ECO:0000256" key="3">
    <source>
        <dbReference type="RuleBase" id="RU003718"/>
    </source>
</evidence>
<gene>
    <name evidence="5" type="ORF">RD792_014143</name>
    <name evidence="6" type="ORF">RD792_014149</name>
</gene>
<dbReference type="InterPro" id="IPR002213">
    <property type="entry name" value="UDP_glucos_trans"/>
</dbReference>
<comment type="caution">
    <text evidence="5">The sequence shown here is derived from an EMBL/GenBank/DDBJ whole genome shotgun (WGS) entry which is preliminary data.</text>
</comment>
<dbReference type="PROSITE" id="PS00375">
    <property type="entry name" value="UDPGT"/>
    <property type="match status" value="1"/>
</dbReference>
<keyword evidence="7" id="KW-1185">Reference proteome</keyword>
<evidence type="ECO:0000256" key="2">
    <source>
        <dbReference type="ARBA" id="ARBA00022679"/>
    </source>
</evidence>
<dbReference type="Proteomes" id="UP001291926">
    <property type="component" value="Unassembled WGS sequence"/>
</dbReference>
<keyword evidence="3" id="KW-0328">Glycosyltransferase</keyword>
<accession>A0ABR0CP82</accession>
<keyword evidence="2 3" id="KW-0808">Transferase</keyword>
<dbReference type="EMBL" id="JAYDYQ010002687">
    <property type="protein sequence ID" value="KAK4478652.1"/>
    <property type="molecule type" value="Genomic_DNA"/>
</dbReference>
<dbReference type="PANTHER" id="PTHR11926">
    <property type="entry name" value="GLUCOSYL/GLUCURONOSYL TRANSFERASES"/>
    <property type="match status" value="1"/>
</dbReference>
<dbReference type="PANTHER" id="PTHR11926:SF774">
    <property type="entry name" value="UDP-GLYCOSYLTRANSFERASE 85A1-RELATED"/>
    <property type="match status" value="1"/>
</dbReference>
<protein>
    <recommendedName>
        <fullName evidence="4">Glycosyltransferase</fullName>
        <ecNumber evidence="4">2.4.1.-</ecNumber>
    </recommendedName>
</protein>
<proteinExistence type="inferred from homology"/>
<dbReference type="EMBL" id="JAYDYQ010002687">
    <property type="protein sequence ID" value="KAK4478658.1"/>
    <property type="molecule type" value="Genomic_DNA"/>
</dbReference>
<evidence type="ECO:0000313" key="6">
    <source>
        <dbReference type="EMBL" id="KAK4478658.1"/>
    </source>
</evidence>
<dbReference type="SUPFAM" id="SSF53756">
    <property type="entry name" value="UDP-Glycosyltransferase/glycogen phosphorylase"/>
    <property type="match status" value="1"/>
</dbReference>
<comment type="similarity">
    <text evidence="1 3">Belongs to the UDP-glycosyltransferase family.</text>
</comment>
<dbReference type="Gene3D" id="3.40.50.2000">
    <property type="entry name" value="Glycogen Phosphorylase B"/>
    <property type="match status" value="2"/>
</dbReference>
<evidence type="ECO:0000256" key="4">
    <source>
        <dbReference type="RuleBase" id="RU362057"/>
    </source>
</evidence>